<sequence length="453" mass="49026">MVSNSSNGKEPLNPDELYFNDMDLRAWERRTAEQDGLAYGDDYGYGYGYVEDEGYYEDAGNMMSPAEYEDLLFQRTLDKIRLARAIGDADVSLTPEELEVYQTRMWRQRAPAARPQARAMPHSAPVVHMATASSVTGAPGSSSPRSKKNQRRSSLFGGKDKSKKEKTGNRARATSNATESTFQQAPPGFLVPGPNGQPMFAPINTYQAYNGRDTRQQGSPLRPGSRPASKGDERHAANKGKNKGSPKGAPQAQTPPQSPLRLTTTSRDIPGAFPSSPVSYRMPTPPLAARPGSSSSRLSAQDHTDRQASSGGRSRSSTVQQPPKLVPFPVAEYKHHSTEPFQYQAAGHLAQPSAQPQFARRVASAEAPYAAMPRRVPVPNQQPTGRQSMQSSYSDPAIPHVGGMVDVSEHTVSQTDDNGSSVPGKSTGKQASGSGGSKEGERRRRGGKSRRKN</sequence>
<dbReference type="GeneID" id="80915830"/>
<comment type="caution">
    <text evidence="2">The sequence shown here is derived from an EMBL/GenBank/DDBJ whole genome shotgun (WGS) entry which is preliminary data.</text>
</comment>
<evidence type="ECO:0000313" key="2">
    <source>
        <dbReference type="EMBL" id="KAJ4344556.1"/>
    </source>
</evidence>
<name>A0A9W8X9B4_9PLEO</name>
<feature type="region of interest" description="Disordered" evidence="1">
    <location>
        <begin position="133"/>
        <end position="325"/>
    </location>
</feature>
<feature type="compositionally biased region" description="Polar residues" evidence="1">
    <location>
        <begin position="172"/>
        <end position="184"/>
    </location>
</feature>
<proteinExistence type="predicted"/>
<dbReference type="AlphaFoldDB" id="A0A9W8X9B4"/>
<feature type="compositionally biased region" description="Polar residues" evidence="1">
    <location>
        <begin position="251"/>
        <end position="267"/>
    </location>
</feature>
<reference evidence="2" key="1">
    <citation type="submission" date="2022-10" db="EMBL/GenBank/DDBJ databases">
        <title>Tapping the CABI collections for fungal endophytes: first genome assemblies for Collariella, Neodidymelliopsis, Ascochyta clinopodiicola, Didymella pomorum, Didymosphaeria variabile, Neocosmospora piperis and Neocucurbitaria cava.</title>
        <authorList>
            <person name="Hill R."/>
        </authorList>
    </citation>
    <scope>NUCLEOTIDE SEQUENCE</scope>
    <source>
        <strain evidence="2">IMI 356815</strain>
    </source>
</reference>
<feature type="compositionally biased region" description="Polar residues" evidence="1">
    <location>
        <begin position="133"/>
        <end position="144"/>
    </location>
</feature>
<feature type="region of interest" description="Disordered" evidence="1">
    <location>
        <begin position="344"/>
        <end position="453"/>
    </location>
</feature>
<feature type="compositionally biased region" description="Polar residues" evidence="1">
    <location>
        <begin position="379"/>
        <end position="394"/>
    </location>
</feature>
<dbReference type="OrthoDB" id="3932653at2759"/>
<evidence type="ECO:0000313" key="3">
    <source>
        <dbReference type="Proteomes" id="UP001140513"/>
    </source>
</evidence>
<protein>
    <submittedName>
        <fullName evidence="2">Uncharacterized protein</fullName>
    </submittedName>
</protein>
<organism evidence="2 3">
    <name type="scientific">Didymosphaeria variabile</name>
    <dbReference type="NCBI Taxonomy" id="1932322"/>
    <lineage>
        <taxon>Eukaryota</taxon>
        <taxon>Fungi</taxon>
        <taxon>Dikarya</taxon>
        <taxon>Ascomycota</taxon>
        <taxon>Pezizomycotina</taxon>
        <taxon>Dothideomycetes</taxon>
        <taxon>Pleosporomycetidae</taxon>
        <taxon>Pleosporales</taxon>
        <taxon>Massarineae</taxon>
        <taxon>Didymosphaeriaceae</taxon>
        <taxon>Didymosphaeria</taxon>
    </lineage>
</organism>
<accession>A0A9W8X9B4</accession>
<dbReference type="EMBL" id="JAPEUX010000010">
    <property type="protein sequence ID" value="KAJ4344556.1"/>
    <property type="molecule type" value="Genomic_DNA"/>
</dbReference>
<feature type="compositionally biased region" description="Basic and acidic residues" evidence="1">
    <location>
        <begin position="158"/>
        <end position="168"/>
    </location>
</feature>
<feature type="compositionally biased region" description="Basic residues" evidence="1">
    <location>
        <begin position="443"/>
        <end position="453"/>
    </location>
</feature>
<feature type="compositionally biased region" description="Polar residues" evidence="1">
    <location>
        <begin position="410"/>
        <end position="423"/>
    </location>
</feature>
<dbReference type="Proteomes" id="UP001140513">
    <property type="component" value="Unassembled WGS sequence"/>
</dbReference>
<dbReference type="RefSeq" id="XP_056065008.1">
    <property type="nucleotide sequence ID" value="XM_056221021.1"/>
</dbReference>
<gene>
    <name evidence="2" type="ORF">N0V89_012300</name>
</gene>
<keyword evidence="3" id="KW-1185">Reference proteome</keyword>
<evidence type="ECO:0000256" key="1">
    <source>
        <dbReference type="SAM" id="MobiDB-lite"/>
    </source>
</evidence>